<comment type="caution">
    <text evidence="1">The sequence shown here is derived from an EMBL/GenBank/DDBJ whole genome shotgun (WGS) entry which is preliminary data.</text>
</comment>
<evidence type="ECO:0000313" key="1">
    <source>
        <dbReference type="EMBL" id="POB47036.1"/>
    </source>
</evidence>
<accession>A0A2S3R1P9</accession>
<dbReference type="AlphaFoldDB" id="A0A2S3R1P9"/>
<dbReference type="EMBL" id="PDGH01000101">
    <property type="protein sequence ID" value="POB47036.1"/>
    <property type="molecule type" value="Genomic_DNA"/>
</dbReference>
<protein>
    <submittedName>
        <fullName evidence="1">Uncharacterized protein</fullName>
    </submittedName>
</protein>
<organism evidence="1 2">
    <name type="scientific">Vibrio vulnificus</name>
    <dbReference type="NCBI Taxonomy" id="672"/>
    <lineage>
        <taxon>Bacteria</taxon>
        <taxon>Pseudomonadati</taxon>
        <taxon>Pseudomonadota</taxon>
        <taxon>Gammaproteobacteria</taxon>
        <taxon>Vibrionales</taxon>
        <taxon>Vibrionaceae</taxon>
        <taxon>Vibrio</taxon>
    </lineage>
</organism>
<sequence>MDNKFELDTRYWVAKTKDVDAALSQDEKVQLDKLLGKVASYRLSSGKSQLKCVVIEHDWPLYDETVAGIQRISEGNVATVESTLSEMAANARENGYPEHVEALQQALDRLNEEGLISSKME</sequence>
<proteinExistence type="predicted"/>
<reference evidence="1 2" key="1">
    <citation type="journal article" date="2018" name="Front. Microbiol.">
        <title>Phylogeny of Vibrio vulnificus from the Analysis of the Core-Genome: Implications for Intra-Species Taxonomy.</title>
        <authorList>
            <person name="Roig F.J."/>
            <person name="Gonzalez-Candelas F."/>
            <person name="Sanjuan E."/>
            <person name="Fouz B."/>
            <person name="Feil E.J."/>
            <person name="Llorens C."/>
            <person name="Baker-Austin C."/>
            <person name="Oliver J.D."/>
            <person name="Danin-Poleg Y."/>
            <person name="Gibas C.J."/>
            <person name="Kashi Y."/>
            <person name="Gulig P.A."/>
            <person name="Morrison S.S."/>
            <person name="Amaro C."/>
        </authorList>
    </citation>
    <scope>NUCLEOTIDE SEQUENCE [LARGE SCALE GENOMIC DNA]</scope>
    <source>
        <strain evidence="1 2">CECT4608</strain>
    </source>
</reference>
<evidence type="ECO:0000313" key="2">
    <source>
        <dbReference type="Proteomes" id="UP000237466"/>
    </source>
</evidence>
<dbReference type="Proteomes" id="UP000237466">
    <property type="component" value="Unassembled WGS sequence"/>
</dbReference>
<dbReference type="RefSeq" id="WP_095665236.1">
    <property type="nucleotide sequence ID" value="NZ_PDGH01000101.1"/>
</dbReference>
<gene>
    <name evidence="1" type="ORF">CRN52_13240</name>
</gene>
<name>A0A2S3R1P9_VIBVL</name>